<accession>A0A326S0H9</accession>
<dbReference type="SUPFAM" id="SSF56935">
    <property type="entry name" value="Porins"/>
    <property type="match status" value="1"/>
</dbReference>
<dbReference type="InterPro" id="IPR010870">
    <property type="entry name" value="Porin_O/P"/>
</dbReference>
<evidence type="ECO:0000256" key="1">
    <source>
        <dbReference type="SAM" id="SignalP"/>
    </source>
</evidence>
<feature type="signal peptide" evidence="1">
    <location>
        <begin position="1"/>
        <end position="23"/>
    </location>
</feature>
<reference evidence="2 3" key="1">
    <citation type="submission" date="2018-06" db="EMBL/GenBank/DDBJ databases">
        <title>Genomic Encyclopedia of Archaeal and Bacterial Type Strains, Phase II (KMG-II): from individual species to whole genera.</title>
        <authorList>
            <person name="Goeker M."/>
        </authorList>
    </citation>
    <scope>NUCLEOTIDE SEQUENCE [LARGE SCALE GENOMIC DNA]</scope>
    <source>
        <strain evidence="2 3">T4</strain>
    </source>
</reference>
<comment type="caution">
    <text evidence="2">The sequence shown here is derived from an EMBL/GenBank/DDBJ whole genome shotgun (WGS) entry which is preliminary data.</text>
</comment>
<evidence type="ECO:0000313" key="3">
    <source>
        <dbReference type="Proteomes" id="UP000248917"/>
    </source>
</evidence>
<dbReference type="Pfam" id="PF07396">
    <property type="entry name" value="Porin_O_P"/>
    <property type="match status" value="1"/>
</dbReference>
<proteinExistence type="predicted"/>
<sequence length="400" mass="45677">MQKSALFVIICLFSVFFALPTIAQNESDERSLLNVENGISISKDSLFKLNLRFRMQNRFGVRTESGEDFSIEQTDFRVRRMRLRFDGYVLNPKIQYYIQLGFSKSDMDLDGGTFAQPIRDAIIYYHFNRNFYVGFGQSKLPGNRERVVSSGNLQFVDRSIANGIFTLDRDFGFFAYYTLPTKGIAQYQLKGAINTGEGRNPSPGDNGLSYTGRFEYLPFGGFQNAGDYSEGDLEFEPNPKLSIGFSLNVNKKAVRSRGQLGSDLFQQRDQKVFILDAMFKYRGWGMLGEYFNRTSSDPITQNALGATRVVWVGRGHNVQLSKMISKRSEVAIRYAEVIPSEEIRGFENQGEEATLGYSRYLNGHRIKIQGNFGYGWANNEWILRNTSNFWFGVFQVEFGI</sequence>
<dbReference type="OrthoDB" id="5442696at2"/>
<keyword evidence="1" id="KW-0732">Signal</keyword>
<dbReference type="RefSeq" id="WP_111391082.1">
    <property type="nucleotide sequence ID" value="NZ_QKTX01000001.1"/>
</dbReference>
<evidence type="ECO:0000313" key="2">
    <source>
        <dbReference type="EMBL" id="PZV87400.1"/>
    </source>
</evidence>
<gene>
    <name evidence="2" type="ORF">CLV31_101273</name>
</gene>
<feature type="chain" id="PRO_5016320010" evidence="1">
    <location>
        <begin position="24"/>
        <end position="400"/>
    </location>
</feature>
<dbReference type="AlphaFoldDB" id="A0A326S0H9"/>
<dbReference type="EMBL" id="QKTX01000001">
    <property type="protein sequence ID" value="PZV87400.1"/>
    <property type="molecule type" value="Genomic_DNA"/>
</dbReference>
<dbReference type="InterPro" id="IPR023614">
    <property type="entry name" value="Porin_dom_sf"/>
</dbReference>
<name>A0A326S0H9_9BACT</name>
<organism evidence="2 3">
    <name type="scientific">Algoriphagus aquaeductus</name>
    <dbReference type="NCBI Taxonomy" id="475299"/>
    <lineage>
        <taxon>Bacteria</taxon>
        <taxon>Pseudomonadati</taxon>
        <taxon>Bacteroidota</taxon>
        <taxon>Cytophagia</taxon>
        <taxon>Cytophagales</taxon>
        <taxon>Cyclobacteriaceae</taxon>
        <taxon>Algoriphagus</taxon>
    </lineage>
</organism>
<keyword evidence="3" id="KW-1185">Reference proteome</keyword>
<protein>
    <submittedName>
        <fullName evidence="2">Phosphate-selective porin O/P</fullName>
    </submittedName>
</protein>
<dbReference type="Proteomes" id="UP000248917">
    <property type="component" value="Unassembled WGS sequence"/>
</dbReference>
<dbReference type="Gene3D" id="2.40.160.10">
    <property type="entry name" value="Porin"/>
    <property type="match status" value="1"/>
</dbReference>